<accession>A0ABP4F4B5</accession>
<protein>
    <submittedName>
        <fullName evidence="1">TIGR03085 family metal-binding protein</fullName>
    </submittedName>
</protein>
<evidence type="ECO:0000313" key="2">
    <source>
        <dbReference type="Proteomes" id="UP001499979"/>
    </source>
</evidence>
<name>A0ABP4F4B5_9ACTN</name>
<dbReference type="InterPro" id="IPR017517">
    <property type="entry name" value="Maleyloyr_isom"/>
</dbReference>
<evidence type="ECO:0000313" key="1">
    <source>
        <dbReference type="EMBL" id="GAA1144731.1"/>
    </source>
</evidence>
<keyword evidence="2" id="KW-1185">Reference proteome</keyword>
<dbReference type="Proteomes" id="UP001499979">
    <property type="component" value="Unassembled WGS sequence"/>
</dbReference>
<dbReference type="EMBL" id="BAAAJE010000011">
    <property type="protein sequence ID" value="GAA1144731.1"/>
    <property type="molecule type" value="Genomic_DNA"/>
</dbReference>
<comment type="caution">
    <text evidence="1">The sequence shown here is derived from an EMBL/GenBank/DDBJ whole genome shotgun (WGS) entry which is preliminary data.</text>
</comment>
<proteinExistence type="predicted"/>
<dbReference type="InterPro" id="IPR034660">
    <property type="entry name" value="DinB/YfiT-like"/>
</dbReference>
<dbReference type="NCBIfam" id="TIGR03083">
    <property type="entry name" value="maleylpyruvate isomerase family mycothiol-dependent enzyme"/>
    <property type="match status" value="1"/>
</dbReference>
<dbReference type="RefSeq" id="WP_343907881.1">
    <property type="nucleotide sequence ID" value="NZ_BAAAJE010000011.1"/>
</dbReference>
<dbReference type="NCBIfam" id="TIGR03085">
    <property type="entry name" value="TIGR03085 family metal-binding protein"/>
    <property type="match status" value="1"/>
</dbReference>
<reference evidence="2" key="1">
    <citation type="journal article" date="2019" name="Int. J. Syst. Evol. Microbiol.">
        <title>The Global Catalogue of Microorganisms (GCM) 10K type strain sequencing project: providing services to taxonomists for standard genome sequencing and annotation.</title>
        <authorList>
            <consortium name="The Broad Institute Genomics Platform"/>
            <consortium name="The Broad Institute Genome Sequencing Center for Infectious Disease"/>
            <person name="Wu L."/>
            <person name="Ma J."/>
        </authorList>
    </citation>
    <scope>NUCLEOTIDE SEQUENCE [LARGE SCALE GENOMIC DNA]</scope>
    <source>
        <strain evidence="2">JCM 11813</strain>
    </source>
</reference>
<dbReference type="InterPro" id="IPR036527">
    <property type="entry name" value="SCP2_sterol-bd_dom_sf"/>
</dbReference>
<dbReference type="SUPFAM" id="SSF109854">
    <property type="entry name" value="DinB/YfiT-like putative metalloenzymes"/>
    <property type="match status" value="1"/>
</dbReference>
<organism evidence="1 2">
    <name type="scientific">Nocardioides aquiterrae</name>
    <dbReference type="NCBI Taxonomy" id="203799"/>
    <lineage>
        <taxon>Bacteria</taxon>
        <taxon>Bacillati</taxon>
        <taxon>Actinomycetota</taxon>
        <taxon>Actinomycetes</taxon>
        <taxon>Propionibacteriales</taxon>
        <taxon>Nocardioidaceae</taxon>
        <taxon>Nocardioides</taxon>
    </lineage>
</organism>
<dbReference type="SUPFAM" id="SSF55718">
    <property type="entry name" value="SCP-like"/>
    <property type="match status" value="1"/>
</dbReference>
<sequence length="210" mass="22990">MTAYLALRERHELCDLALVVGPDAPTLCEGWDAQDLVSHLLVRERNPVSSLGNVVPQLAGLTERAMAHRRAKPFEVQVETLRSPAPVLRVLSPLDRLINTFELVVHHEDLRRGQPDWSPRDLPAADLDLLWSQLSRGGSFFGRKLPAPTVLRRSDTGATAVLRKGADPVTVTGPVVELVLFLFGRTAVRDLAFEGPGDRIAALRGADLST</sequence>
<dbReference type="InterPro" id="IPR017519">
    <property type="entry name" value="CHP03085"/>
</dbReference>
<gene>
    <name evidence="1" type="ORF">GCM10009606_24960</name>
</gene>